<geneLocation type="plasmid" evidence="1 2">
    <name>pNBRC108728a</name>
</geneLocation>
<organism evidence="1 2">
    <name type="scientific">Frondihabitans sucicola</name>
    <dbReference type="NCBI Taxonomy" id="1268041"/>
    <lineage>
        <taxon>Bacteria</taxon>
        <taxon>Bacillati</taxon>
        <taxon>Actinomycetota</taxon>
        <taxon>Actinomycetes</taxon>
        <taxon>Micrococcales</taxon>
        <taxon>Microbacteriaceae</taxon>
        <taxon>Frondihabitans</taxon>
    </lineage>
</organism>
<sequence>MVRLLGSRDALCPGEQDRMPGGIFGSGELLDLQLDEAVGGDGLLTLRGLARGGACRLGSFDGGRELDPEVLVLG</sequence>
<keyword evidence="1" id="KW-0614">Plasmid</keyword>
<name>A0ABM8GW40_9MICO</name>
<gene>
    <name evidence="1" type="ORF">GCM10025867_49420</name>
</gene>
<accession>A0ABM8GW40</accession>
<dbReference type="Proteomes" id="UP001321486">
    <property type="component" value="Plasmid pNBRC108728a"/>
</dbReference>
<keyword evidence="2" id="KW-1185">Reference proteome</keyword>
<proteinExistence type="predicted"/>
<reference evidence="2" key="1">
    <citation type="journal article" date="2019" name="Int. J. Syst. Evol. Microbiol.">
        <title>The Global Catalogue of Microorganisms (GCM) 10K type strain sequencing project: providing services to taxonomists for standard genome sequencing and annotation.</title>
        <authorList>
            <consortium name="The Broad Institute Genomics Platform"/>
            <consortium name="The Broad Institute Genome Sequencing Center for Infectious Disease"/>
            <person name="Wu L."/>
            <person name="Ma J."/>
        </authorList>
    </citation>
    <scope>NUCLEOTIDE SEQUENCE [LARGE SCALE GENOMIC DNA]</scope>
    <source>
        <strain evidence="2">NBRC 108728</strain>
    </source>
</reference>
<protein>
    <submittedName>
        <fullName evidence="1">Uncharacterized protein</fullName>
    </submittedName>
</protein>
<evidence type="ECO:0000313" key="2">
    <source>
        <dbReference type="Proteomes" id="UP001321486"/>
    </source>
</evidence>
<dbReference type="EMBL" id="AP027733">
    <property type="protein sequence ID" value="BDZ52701.1"/>
    <property type="molecule type" value="Genomic_DNA"/>
</dbReference>
<evidence type="ECO:0000313" key="1">
    <source>
        <dbReference type="EMBL" id="BDZ52701.1"/>
    </source>
</evidence>